<comment type="subcellular location">
    <subcellularLocation>
        <location evidence="2">Cytoplasm</location>
    </subcellularLocation>
    <subcellularLocation>
        <location evidence="1">Nucleus</location>
    </subcellularLocation>
</comment>
<reference evidence="8 9" key="1">
    <citation type="submission" date="2024-06" db="EMBL/GenBank/DDBJ databases">
        <title>Complete genome of Phlyctema vagabunda strain 19-DSS-EL-015.</title>
        <authorList>
            <person name="Fiorenzani C."/>
        </authorList>
    </citation>
    <scope>NUCLEOTIDE SEQUENCE [LARGE SCALE GENOMIC DNA]</scope>
    <source>
        <strain evidence="8 9">19-DSS-EL-015</strain>
    </source>
</reference>
<accession>A0ABR4PR97</accession>
<dbReference type="InterPro" id="IPR033956">
    <property type="entry name" value="Translin"/>
</dbReference>
<dbReference type="InterPro" id="IPR002848">
    <property type="entry name" value="Translin_fam"/>
</dbReference>
<keyword evidence="7" id="KW-0539">Nucleus</keyword>
<evidence type="ECO:0000256" key="5">
    <source>
        <dbReference type="ARBA" id="ARBA00022884"/>
    </source>
</evidence>
<keyword evidence="6" id="KW-0238">DNA-binding</keyword>
<dbReference type="Gene3D" id="1.20.58.190">
    <property type="entry name" value="Translin, domain 1"/>
    <property type="match status" value="1"/>
</dbReference>
<organism evidence="8 9">
    <name type="scientific">Phlyctema vagabunda</name>
    <dbReference type="NCBI Taxonomy" id="108571"/>
    <lineage>
        <taxon>Eukaryota</taxon>
        <taxon>Fungi</taxon>
        <taxon>Dikarya</taxon>
        <taxon>Ascomycota</taxon>
        <taxon>Pezizomycotina</taxon>
        <taxon>Leotiomycetes</taxon>
        <taxon>Helotiales</taxon>
        <taxon>Dermateaceae</taxon>
        <taxon>Phlyctema</taxon>
    </lineage>
</organism>
<evidence type="ECO:0000256" key="3">
    <source>
        <dbReference type="ARBA" id="ARBA00005902"/>
    </source>
</evidence>
<name>A0ABR4PR97_9HELO</name>
<dbReference type="CDD" id="cd14819">
    <property type="entry name" value="Translin"/>
    <property type="match status" value="1"/>
</dbReference>
<evidence type="ECO:0000256" key="6">
    <source>
        <dbReference type="ARBA" id="ARBA00023125"/>
    </source>
</evidence>
<evidence type="ECO:0000256" key="7">
    <source>
        <dbReference type="ARBA" id="ARBA00023242"/>
    </source>
</evidence>
<dbReference type="InterPro" id="IPR036081">
    <property type="entry name" value="Translin_sf"/>
</dbReference>
<keyword evidence="4" id="KW-0963">Cytoplasm</keyword>
<dbReference type="Proteomes" id="UP001629113">
    <property type="component" value="Unassembled WGS sequence"/>
</dbReference>
<dbReference type="Pfam" id="PF01997">
    <property type="entry name" value="Translin"/>
    <property type="match status" value="1"/>
</dbReference>
<sequence length="325" mass="36828">MRKFSIHIKNYKAPIYPIPTVSTLYRSDTAASVSNFCCCSPLRREVKNHLKNSIPRFSSQTPPNMTDSTAQGMVDPRIFEDLQTKIDEDAEVRDQIRVILQTLERQGRNAQSILSRAHSTPAAHREYPARTWTDLLMRFAVQPVIQSAEASIREEVESVSKLSEVASKHPYYKYNGMWARDVQNVVFSILMCGWLGGMAMNGKAAEAGRLLTIEEVGEVLNVPVNLKDRDAFHISIEEYLQSLISLIDELARLAINSVTLGDYQRPLQISQFVKDLHAGFQILNLKNDSLRRRSDSIKYSVKKIEDIVYDLSLRNLVQRPGESSA</sequence>
<evidence type="ECO:0000256" key="2">
    <source>
        <dbReference type="ARBA" id="ARBA00004496"/>
    </source>
</evidence>
<evidence type="ECO:0000313" key="9">
    <source>
        <dbReference type="Proteomes" id="UP001629113"/>
    </source>
</evidence>
<dbReference type="SUPFAM" id="SSF74784">
    <property type="entry name" value="Translin"/>
    <property type="match status" value="1"/>
</dbReference>
<proteinExistence type="inferred from homology"/>
<dbReference type="EMBL" id="JBFCZG010000002">
    <property type="protein sequence ID" value="KAL3425801.1"/>
    <property type="molecule type" value="Genomic_DNA"/>
</dbReference>
<evidence type="ECO:0000313" key="8">
    <source>
        <dbReference type="EMBL" id="KAL3425801.1"/>
    </source>
</evidence>
<gene>
    <name evidence="8" type="ORF">PVAG01_02592</name>
</gene>
<dbReference type="PANTHER" id="PTHR10741">
    <property type="entry name" value="TRANSLIN AND TRANSLIN ASSOCIATED PROTEIN X"/>
    <property type="match status" value="1"/>
</dbReference>
<keyword evidence="5" id="KW-0694">RNA-binding</keyword>
<keyword evidence="9" id="KW-1185">Reference proteome</keyword>
<dbReference type="InterPro" id="IPR016069">
    <property type="entry name" value="Translin_C"/>
</dbReference>
<evidence type="ECO:0000256" key="4">
    <source>
        <dbReference type="ARBA" id="ARBA00022490"/>
    </source>
</evidence>
<protein>
    <submittedName>
        <fullName evidence="8">Translin family protein</fullName>
    </submittedName>
</protein>
<comment type="caution">
    <text evidence="8">The sequence shown here is derived from an EMBL/GenBank/DDBJ whole genome shotgun (WGS) entry which is preliminary data.</text>
</comment>
<comment type="similarity">
    <text evidence="3">Belongs to the translin family.</text>
</comment>
<dbReference type="Gene3D" id="1.20.58.200">
    <property type="entry name" value="Translin, domain 2"/>
    <property type="match status" value="1"/>
</dbReference>
<dbReference type="InterPro" id="IPR016068">
    <property type="entry name" value="Translin_N"/>
</dbReference>
<evidence type="ECO:0000256" key="1">
    <source>
        <dbReference type="ARBA" id="ARBA00004123"/>
    </source>
</evidence>